<dbReference type="InterPro" id="IPR029056">
    <property type="entry name" value="Ribokinase-like"/>
</dbReference>
<organism evidence="4 5">
    <name type="scientific">Hoeflea prorocentri</name>
    <dbReference type="NCBI Taxonomy" id="1922333"/>
    <lineage>
        <taxon>Bacteria</taxon>
        <taxon>Pseudomonadati</taxon>
        <taxon>Pseudomonadota</taxon>
        <taxon>Alphaproteobacteria</taxon>
        <taxon>Hyphomicrobiales</taxon>
        <taxon>Rhizobiaceae</taxon>
        <taxon>Hoeflea</taxon>
    </lineage>
</organism>
<keyword evidence="1" id="KW-0808">Transferase</keyword>
<feature type="domain" description="Carbohydrate kinase PfkB" evidence="3">
    <location>
        <begin position="1"/>
        <end position="288"/>
    </location>
</feature>
<dbReference type="SUPFAM" id="SSF53613">
    <property type="entry name" value="Ribokinase-like"/>
    <property type="match status" value="1"/>
</dbReference>
<keyword evidence="2 4" id="KW-0418">Kinase</keyword>
<dbReference type="Gene3D" id="3.40.1190.20">
    <property type="match status" value="1"/>
</dbReference>
<accession>A0A9X3UFE2</accession>
<proteinExistence type="predicted"/>
<dbReference type="EMBL" id="JAPJZI010000001">
    <property type="protein sequence ID" value="MDA5398143.1"/>
    <property type="molecule type" value="Genomic_DNA"/>
</dbReference>
<dbReference type="GO" id="GO:0016301">
    <property type="term" value="F:kinase activity"/>
    <property type="evidence" value="ECO:0007669"/>
    <property type="project" value="UniProtKB-KW"/>
</dbReference>
<evidence type="ECO:0000256" key="1">
    <source>
        <dbReference type="ARBA" id="ARBA00022679"/>
    </source>
</evidence>
<dbReference type="PANTHER" id="PTHR10584:SF166">
    <property type="entry name" value="RIBOKINASE"/>
    <property type="match status" value="1"/>
</dbReference>
<evidence type="ECO:0000313" key="5">
    <source>
        <dbReference type="Proteomes" id="UP001151234"/>
    </source>
</evidence>
<reference evidence="4" key="1">
    <citation type="submission" date="2022-11" db="EMBL/GenBank/DDBJ databases">
        <title>Draft genome sequence of Hoeflea poritis E7-10 and Hoeflea prorocentri PM5-8, separated from scleractinian coral Porites lutea and marine dinoflagellate.</title>
        <authorList>
            <person name="Zhang G."/>
            <person name="Wei Q."/>
            <person name="Cai L."/>
        </authorList>
    </citation>
    <scope>NUCLEOTIDE SEQUENCE</scope>
    <source>
        <strain evidence="4">PM5-8</strain>
    </source>
</reference>
<evidence type="ECO:0000256" key="2">
    <source>
        <dbReference type="ARBA" id="ARBA00022777"/>
    </source>
</evidence>
<dbReference type="PANTHER" id="PTHR10584">
    <property type="entry name" value="SUGAR KINASE"/>
    <property type="match status" value="1"/>
</dbReference>
<dbReference type="CDD" id="cd01941">
    <property type="entry name" value="YeiC_kinase_like"/>
    <property type="match status" value="1"/>
</dbReference>
<dbReference type="RefSeq" id="WP_267989582.1">
    <property type="nucleotide sequence ID" value="NZ_JAPJZI010000001.1"/>
</dbReference>
<gene>
    <name evidence="4" type="ORF">OQ273_06105</name>
</gene>
<name>A0A9X3UFE2_9HYPH</name>
<keyword evidence="5" id="KW-1185">Reference proteome</keyword>
<comment type="caution">
    <text evidence="4">The sequence shown here is derived from an EMBL/GenBank/DDBJ whole genome shotgun (WGS) entry which is preliminary data.</text>
</comment>
<evidence type="ECO:0000259" key="3">
    <source>
        <dbReference type="Pfam" id="PF00294"/>
    </source>
</evidence>
<evidence type="ECO:0000313" key="4">
    <source>
        <dbReference type="EMBL" id="MDA5398143.1"/>
    </source>
</evidence>
<dbReference type="AlphaFoldDB" id="A0A9X3UFE2"/>
<dbReference type="Proteomes" id="UP001151234">
    <property type="component" value="Unassembled WGS sequence"/>
</dbReference>
<sequence>MARVLVLGGAHIDRRATLDGATVPGASNPGRWHEEAGGGGFNAARIMARLDNAVSMVSVRGGDAAAEIVATAVEAAGIVDMAQVFLDRRTPSYSAVLEADGNLHIAVADMDLYDRFVYRQLSRKSIRQAVAAADLVLCDANLPEQTLAALARMTHENRTKLAAIAISPAKVGKLTPAFAHMSVIFMNAAEAVALCGDIPPENWPQELRKMGIARASISRGKDPLLAYDDDDVFQIRPLPIDAIVDVTGAGDTLAAASLHAYLAGYSFRDALRYGTAAAGLTIQSREAAPAHLNEHKITEVLQNVPPAQPLP</sequence>
<protein>
    <submittedName>
        <fullName evidence="4">Carbohydrate kinase family protein</fullName>
    </submittedName>
</protein>
<dbReference type="Pfam" id="PF00294">
    <property type="entry name" value="PfkB"/>
    <property type="match status" value="1"/>
</dbReference>
<dbReference type="InterPro" id="IPR011611">
    <property type="entry name" value="PfkB_dom"/>
</dbReference>